<feature type="transmembrane region" description="Helical" evidence="7">
    <location>
        <begin position="160"/>
        <end position="182"/>
    </location>
</feature>
<comment type="subcellular location">
    <subcellularLocation>
        <location evidence="1">Cell membrane</location>
        <topology evidence="1">Multi-pass membrane protein</topology>
    </subcellularLocation>
</comment>
<dbReference type="InterPro" id="IPR020846">
    <property type="entry name" value="MFS_dom"/>
</dbReference>
<feature type="transmembrane region" description="Helical" evidence="7">
    <location>
        <begin position="131"/>
        <end position="154"/>
    </location>
</feature>
<protein>
    <submittedName>
        <fullName evidence="9">MFS transporter</fullName>
    </submittedName>
</protein>
<feature type="transmembrane region" description="Helical" evidence="7">
    <location>
        <begin position="517"/>
        <end position="535"/>
    </location>
</feature>
<evidence type="ECO:0000313" key="10">
    <source>
        <dbReference type="Proteomes" id="UP000501914"/>
    </source>
</evidence>
<dbReference type="GO" id="GO:0005886">
    <property type="term" value="C:plasma membrane"/>
    <property type="evidence" value="ECO:0007669"/>
    <property type="project" value="UniProtKB-SubCell"/>
</dbReference>
<feature type="transmembrane region" description="Helical" evidence="7">
    <location>
        <begin position="220"/>
        <end position="243"/>
    </location>
</feature>
<name>A0A6H0WNL3_9BACI</name>
<dbReference type="NCBIfam" id="TIGR00711">
    <property type="entry name" value="efflux_EmrB"/>
    <property type="match status" value="1"/>
</dbReference>
<feature type="transmembrane region" description="Helical" evidence="7">
    <location>
        <begin position="101"/>
        <end position="124"/>
    </location>
</feature>
<feature type="transmembrane region" description="Helical" evidence="7">
    <location>
        <begin position="74"/>
        <end position="95"/>
    </location>
</feature>
<dbReference type="PRINTS" id="PR01036">
    <property type="entry name" value="TCRTETB"/>
</dbReference>
<keyword evidence="2" id="KW-0813">Transport</keyword>
<feature type="transmembrane region" description="Helical" evidence="7">
    <location>
        <begin position="264"/>
        <end position="286"/>
    </location>
</feature>
<keyword evidence="3" id="KW-1003">Cell membrane</keyword>
<evidence type="ECO:0000256" key="1">
    <source>
        <dbReference type="ARBA" id="ARBA00004651"/>
    </source>
</evidence>
<proteinExistence type="predicted"/>
<feature type="transmembrane region" description="Helical" evidence="7">
    <location>
        <begin position="352"/>
        <end position="374"/>
    </location>
</feature>
<dbReference type="PANTHER" id="PTHR42718">
    <property type="entry name" value="MAJOR FACILITATOR SUPERFAMILY MULTIDRUG TRANSPORTER MFSC"/>
    <property type="match status" value="1"/>
</dbReference>
<dbReference type="PROSITE" id="PS50850">
    <property type="entry name" value="MFS"/>
    <property type="match status" value="1"/>
</dbReference>
<accession>A0A6H0WNL3</accession>
<evidence type="ECO:0000313" key="9">
    <source>
        <dbReference type="EMBL" id="QIW81097.1"/>
    </source>
</evidence>
<evidence type="ECO:0000256" key="6">
    <source>
        <dbReference type="ARBA" id="ARBA00023136"/>
    </source>
</evidence>
<gene>
    <name evidence="9" type="ORF">G4P54_15450</name>
</gene>
<dbReference type="InterPro" id="IPR036259">
    <property type="entry name" value="MFS_trans_sf"/>
</dbReference>
<feature type="transmembrane region" description="Helical" evidence="7">
    <location>
        <begin position="194"/>
        <end position="214"/>
    </location>
</feature>
<reference evidence="9 10" key="1">
    <citation type="submission" date="2020-02" db="EMBL/GenBank/DDBJ databases">
        <title>Genome sequencing, annotation and comparative genomic analysis of Bacillus tequilensis EA-CB0015, an effective biological control agent against Pseudocercospora fijiensis in banana plants.</title>
        <authorList>
            <person name="Cuellar-Gaviria T.Z."/>
            <person name="Ju K.-S."/>
            <person name="Villegas-Escobar V."/>
        </authorList>
    </citation>
    <scope>NUCLEOTIDE SEQUENCE [LARGE SCALE GENOMIC DNA]</scope>
    <source>
        <strain evidence="9 10">EA-CB0015</strain>
    </source>
</reference>
<dbReference type="PANTHER" id="PTHR42718:SF46">
    <property type="entry name" value="BLR6921 PROTEIN"/>
    <property type="match status" value="1"/>
</dbReference>
<feature type="transmembrane region" description="Helical" evidence="7">
    <location>
        <begin position="327"/>
        <end position="346"/>
    </location>
</feature>
<dbReference type="Proteomes" id="UP000501914">
    <property type="component" value="Chromosome"/>
</dbReference>
<sequence>MNFKKLIVLSALLLGTFISVMDTTIVNIALPKMLDYFSSNLSQVAWVATGYTLAFAVLLVGASKLADHFGRKKAFIFGLTLFILTSIIACLSTSIEMLITIRVIQGLSASFIVPVTMPIALAIVPQNKKGLIIGIWGAFSGLAATLGPVLGGLLTENFNWQAIFFINIPLGLISLFLAAFFITESYDETVSKKIDYMGILILSGALFCLTFGFAKVSDLGWSSSLIITLFVISILLFCLFFFIESKIKNPMIPLSMLKIRTFSFSSFTLFMQGLGLTSGTLIITLLLTNLMGKTELEAGLIVSTLALSSMFTSVLSGKLSDKLGGIWLSGLGMLGLTITTYLYGYIRYDSSITKVIILLCLTGLDLGLVIGPAMSSGIRLIPPEKVGIASGILNMMRTVGQALGIAILTSVLTMNINDQTVSAKKEAIKIVENNQVFDKNAKKEIITHLKHSDGKSFDRKKSIATLNKKEDEILSVTPDAYKEKVQRSFDIQKKEVIAIQKKISNIYNEKMSDSFNVTFKTGGLMLILGIIFALFSDISPKRLKQQQKSQVDITS</sequence>
<evidence type="ECO:0000259" key="8">
    <source>
        <dbReference type="PROSITE" id="PS50850"/>
    </source>
</evidence>
<feature type="transmembrane region" description="Helical" evidence="7">
    <location>
        <begin position="395"/>
        <end position="416"/>
    </location>
</feature>
<dbReference type="AlphaFoldDB" id="A0A6H0WNL3"/>
<evidence type="ECO:0000256" key="3">
    <source>
        <dbReference type="ARBA" id="ARBA00022475"/>
    </source>
</evidence>
<dbReference type="Pfam" id="PF07690">
    <property type="entry name" value="MFS_1"/>
    <property type="match status" value="1"/>
</dbReference>
<dbReference type="RefSeq" id="WP_167873148.1">
    <property type="nucleotide sequence ID" value="NZ_CP048852.1"/>
</dbReference>
<keyword evidence="10" id="KW-1185">Reference proteome</keyword>
<evidence type="ECO:0000256" key="7">
    <source>
        <dbReference type="SAM" id="Phobius"/>
    </source>
</evidence>
<evidence type="ECO:0000256" key="5">
    <source>
        <dbReference type="ARBA" id="ARBA00022989"/>
    </source>
</evidence>
<dbReference type="InterPro" id="IPR011701">
    <property type="entry name" value="MFS"/>
</dbReference>
<evidence type="ECO:0000256" key="2">
    <source>
        <dbReference type="ARBA" id="ARBA00022448"/>
    </source>
</evidence>
<keyword evidence="4 7" id="KW-0812">Transmembrane</keyword>
<dbReference type="CDD" id="cd17321">
    <property type="entry name" value="MFS_MMR_MDR_like"/>
    <property type="match status" value="1"/>
</dbReference>
<dbReference type="SUPFAM" id="SSF103473">
    <property type="entry name" value="MFS general substrate transporter"/>
    <property type="match status" value="1"/>
</dbReference>
<keyword evidence="6 7" id="KW-0472">Membrane</keyword>
<organism evidence="9 10">
    <name type="scientific">Bacillus tequilensis</name>
    <dbReference type="NCBI Taxonomy" id="227866"/>
    <lineage>
        <taxon>Bacteria</taxon>
        <taxon>Bacillati</taxon>
        <taxon>Bacillota</taxon>
        <taxon>Bacilli</taxon>
        <taxon>Bacillales</taxon>
        <taxon>Bacillaceae</taxon>
        <taxon>Bacillus</taxon>
    </lineage>
</organism>
<evidence type="ECO:0000256" key="4">
    <source>
        <dbReference type="ARBA" id="ARBA00022692"/>
    </source>
</evidence>
<dbReference type="EMBL" id="CP048852">
    <property type="protein sequence ID" value="QIW81097.1"/>
    <property type="molecule type" value="Genomic_DNA"/>
</dbReference>
<dbReference type="GO" id="GO:0022857">
    <property type="term" value="F:transmembrane transporter activity"/>
    <property type="evidence" value="ECO:0007669"/>
    <property type="project" value="InterPro"/>
</dbReference>
<dbReference type="InterPro" id="IPR005829">
    <property type="entry name" value="Sugar_transporter_CS"/>
</dbReference>
<feature type="domain" description="Major facilitator superfamily (MFS) profile" evidence="8">
    <location>
        <begin position="8"/>
        <end position="541"/>
    </location>
</feature>
<dbReference type="Gene3D" id="1.20.1720.10">
    <property type="entry name" value="Multidrug resistance protein D"/>
    <property type="match status" value="1"/>
</dbReference>
<dbReference type="InterPro" id="IPR004638">
    <property type="entry name" value="EmrB-like"/>
</dbReference>
<keyword evidence="5 7" id="KW-1133">Transmembrane helix</keyword>
<dbReference type="PROSITE" id="PS00216">
    <property type="entry name" value="SUGAR_TRANSPORT_1"/>
    <property type="match status" value="1"/>
</dbReference>
<feature type="transmembrane region" description="Helical" evidence="7">
    <location>
        <begin position="45"/>
        <end position="62"/>
    </location>
</feature>
<dbReference type="Gene3D" id="1.20.1250.20">
    <property type="entry name" value="MFS general substrate transporter like domains"/>
    <property type="match status" value="1"/>
</dbReference>
<dbReference type="KEGG" id="bteq:G4P54_15450"/>